<dbReference type="PROSITE" id="PS51186">
    <property type="entry name" value="GNAT"/>
    <property type="match status" value="1"/>
</dbReference>
<dbReference type="Pfam" id="PF13312">
    <property type="entry name" value="DUF4081"/>
    <property type="match status" value="1"/>
</dbReference>
<keyword evidence="3" id="KW-1185">Reference proteome</keyword>
<dbReference type="InterPro" id="IPR016181">
    <property type="entry name" value="Acyl_CoA_acyltransferase"/>
</dbReference>
<sequence>MFRRGARVRPLRPSAWNPSLALARRDRVVNALGGARLVELARAGALGREFQIAGEDHDPEGILWDGVNLSPMSASEEAIDLFGRYVVARPRRASSVVGPRAAVEQLWPHLEPLWGAEVREHRWSQPLLMARGEAGAPTGAGLRAAVPSQIDRVFPASVAMFREEVGADPLRGDGGRGYRARVTELLHQQRTYVVLEGTEVVFKADVGALFEDVAQIHGVWVKPSHRSRGLGRAAMAELVPLVRRDHAPHVSLYVNDYNEPARRAYAAAGFEQVAELSTILF</sequence>
<dbReference type="InterPro" id="IPR000182">
    <property type="entry name" value="GNAT_dom"/>
</dbReference>
<accession>A0ABR9VZN2</accession>
<organism evidence="2 3">
    <name type="scientific">Brachybacterium epidermidis</name>
    <dbReference type="NCBI Taxonomy" id="2781983"/>
    <lineage>
        <taxon>Bacteria</taxon>
        <taxon>Bacillati</taxon>
        <taxon>Actinomycetota</taxon>
        <taxon>Actinomycetes</taxon>
        <taxon>Micrococcales</taxon>
        <taxon>Dermabacteraceae</taxon>
        <taxon>Brachybacterium</taxon>
    </lineage>
</organism>
<gene>
    <name evidence="2" type="ORF">IOE58_05365</name>
</gene>
<dbReference type="InterPro" id="IPR025289">
    <property type="entry name" value="DUF4081"/>
</dbReference>
<feature type="domain" description="N-acetyltransferase" evidence="1">
    <location>
        <begin position="140"/>
        <end position="281"/>
    </location>
</feature>
<evidence type="ECO:0000313" key="3">
    <source>
        <dbReference type="Proteomes" id="UP000644727"/>
    </source>
</evidence>
<dbReference type="Gene3D" id="3.40.630.30">
    <property type="match status" value="1"/>
</dbReference>
<dbReference type="Pfam" id="PF00583">
    <property type="entry name" value="Acetyltransf_1"/>
    <property type="match status" value="1"/>
</dbReference>
<dbReference type="EMBL" id="JADEYR010000004">
    <property type="protein sequence ID" value="MBE9403636.1"/>
    <property type="molecule type" value="Genomic_DNA"/>
</dbReference>
<name>A0ABR9VZN2_9MICO</name>
<evidence type="ECO:0000313" key="2">
    <source>
        <dbReference type="EMBL" id="MBE9403636.1"/>
    </source>
</evidence>
<dbReference type="SUPFAM" id="SSF55729">
    <property type="entry name" value="Acyl-CoA N-acyltransferases (Nat)"/>
    <property type="match status" value="1"/>
</dbReference>
<protein>
    <submittedName>
        <fullName evidence="2">GNAT family N-acetyltransferase</fullName>
    </submittedName>
</protein>
<dbReference type="Proteomes" id="UP000644727">
    <property type="component" value="Unassembled WGS sequence"/>
</dbReference>
<evidence type="ECO:0000259" key="1">
    <source>
        <dbReference type="PROSITE" id="PS51186"/>
    </source>
</evidence>
<comment type="caution">
    <text evidence="2">The sequence shown here is derived from an EMBL/GenBank/DDBJ whole genome shotgun (WGS) entry which is preliminary data.</text>
</comment>
<reference evidence="2 3" key="1">
    <citation type="submission" date="2020-10" db="EMBL/GenBank/DDBJ databases">
        <title>Draft genome and description of Brachybacterium epidermidis sp nov.</title>
        <authorList>
            <person name="Boxberger M."/>
            <person name="La Scola B."/>
        </authorList>
    </citation>
    <scope>NUCLEOTIDE SEQUENCE [LARGE SCALE GENOMIC DNA]</scope>
    <source>
        <strain evidence="2 3">Marseille-Q2903</strain>
    </source>
</reference>
<dbReference type="PANTHER" id="PTHR43072">
    <property type="entry name" value="N-ACETYLTRANSFERASE"/>
    <property type="match status" value="1"/>
</dbReference>
<dbReference type="PANTHER" id="PTHR43072:SF54">
    <property type="entry name" value="GCN5-RELATED N-ACETYLTRANSFERASE"/>
    <property type="match status" value="1"/>
</dbReference>
<dbReference type="CDD" id="cd04301">
    <property type="entry name" value="NAT_SF"/>
    <property type="match status" value="1"/>
</dbReference>
<proteinExistence type="predicted"/>